<dbReference type="STRING" id="1802485.A2V97_00830"/>
<comment type="caution">
    <text evidence="2">The sequence shown here is derived from an EMBL/GenBank/DDBJ whole genome shotgun (WGS) entry which is preliminary data.</text>
</comment>
<dbReference type="SUPFAM" id="SSF53335">
    <property type="entry name" value="S-adenosyl-L-methionine-dependent methyltransferases"/>
    <property type="match status" value="1"/>
</dbReference>
<name>A0A1F7XKJ0_9BACT</name>
<dbReference type="InterPro" id="IPR029063">
    <property type="entry name" value="SAM-dependent_MTases_sf"/>
</dbReference>
<dbReference type="GO" id="GO:0008757">
    <property type="term" value="F:S-adenosylmethionine-dependent methyltransferase activity"/>
    <property type="evidence" value="ECO:0007669"/>
    <property type="project" value="InterPro"/>
</dbReference>
<accession>A0A1F7XKJ0</accession>
<dbReference type="Proteomes" id="UP000177382">
    <property type="component" value="Unassembled WGS sequence"/>
</dbReference>
<dbReference type="Gene3D" id="3.40.50.150">
    <property type="entry name" value="Vaccinia Virus protein VP39"/>
    <property type="match status" value="1"/>
</dbReference>
<dbReference type="PANTHER" id="PTHR43861">
    <property type="entry name" value="TRANS-ACONITATE 2-METHYLTRANSFERASE-RELATED"/>
    <property type="match status" value="1"/>
</dbReference>
<dbReference type="CDD" id="cd02440">
    <property type="entry name" value="AdoMet_MTases"/>
    <property type="match status" value="1"/>
</dbReference>
<evidence type="ECO:0000313" key="2">
    <source>
        <dbReference type="EMBL" id="OGM15574.1"/>
    </source>
</evidence>
<proteinExistence type="predicted"/>
<dbReference type="Pfam" id="PF08241">
    <property type="entry name" value="Methyltransf_11"/>
    <property type="match status" value="1"/>
</dbReference>
<dbReference type="InterPro" id="IPR013216">
    <property type="entry name" value="Methyltransf_11"/>
</dbReference>
<gene>
    <name evidence="2" type="ORF">A2V97_00830</name>
</gene>
<reference evidence="2 3" key="1">
    <citation type="journal article" date="2016" name="Nat. Commun.">
        <title>Thousands of microbial genomes shed light on interconnected biogeochemical processes in an aquifer system.</title>
        <authorList>
            <person name="Anantharaman K."/>
            <person name="Brown C.T."/>
            <person name="Hug L.A."/>
            <person name="Sharon I."/>
            <person name="Castelle C.J."/>
            <person name="Probst A.J."/>
            <person name="Thomas B.C."/>
            <person name="Singh A."/>
            <person name="Wilkins M.J."/>
            <person name="Karaoz U."/>
            <person name="Brodie E.L."/>
            <person name="Williams K.H."/>
            <person name="Hubbard S.S."/>
            <person name="Banfield J.F."/>
        </authorList>
    </citation>
    <scope>NUCLEOTIDE SEQUENCE [LARGE SCALE GENOMIC DNA]</scope>
</reference>
<organism evidence="2 3">
    <name type="scientific">Candidatus Woesebacteria bacterium RBG_16_42_24</name>
    <dbReference type="NCBI Taxonomy" id="1802485"/>
    <lineage>
        <taxon>Bacteria</taxon>
        <taxon>Candidatus Woeseibacteriota</taxon>
    </lineage>
</organism>
<protein>
    <recommendedName>
        <fullName evidence="1">Methyltransferase type 11 domain-containing protein</fullName>
    </recommendedName>
</protein>
<sequence length="263" mass="30159">MGFKSRVLRKEVWSKKDYYLAARCGSSETSHPAMKRLSRLAGQVSSILDMGCGEGTRLNLLAKRAQKAVGIDISRKAIELAKKKYPKLDFRQGDLEELPFRNESFELVYCAFVFEHLESPETALKEGIRVLRKGGSLLIVAPNFGAPNRASPPFKGNRIIKLIRGFVLDFFPKSGLNWNKVEPIATSEKYEIDWDTTIEPYLGSLIKFLQDRGLLIEYFSSCWREELLSASFIQKFFRFLGSRFIYPFYLWGPHLLVEVRKEG</sequence>
<evidence type="ECO:0000313" key="3">
    <source>
        <dbReference type="Proteomes" id="UP000177382"/>
    </source>
</evidence>
<feature type="domain" description="Methyltransferase type 11" evidence="1">
    <location>
        <begin position="48"/>
        <end position="139"/>
    </location>
</feature>
<dbReference type="AlphaFoldDB" id="A0A1F7XKJ0"/>
<dbReference type="EMBL" id="MGFX01000002">
    <property type="protein sequence ID" value="OGM15574.1"/>
    <property type="molecule type" value="Genomic_DNA"/>
</dbReference>
<evidence type="ECO:0000259" key="1">
    <source>
        <dbReference type="Pfam" id="PF08241"/>
    </source>
</evidence>